<comment type="caution">
    <text evidence="2">The sequence shown here is derived from an EMBL/GenBank/DDBJ whole genome shotgun (WGS) entry which is preliminary data.</text>
</comment>
<dbReference type="Proteomes" id="UP000290289">
    <property type="component" value="Chromosome 16"/>
</dbReference>
<dbReference type="PANTHER" id="PTHR31170">
    <property type="entry name" value="BNAC04G53230D PROTEIN"/>
    <property type="match status" value="1"/>
</dbReference>
<dbReference type="InterPro" id="IPR004158">
    <property type="entry name" value="DUF247_pln"/>
</dbReference>
<keyword evidence="1" id="KW-0812">Transmembrane</keyword>
<keyword evidence="3" id="KW-1185">Reference proteome</keyword>
<proteinExistence type="predicted"/>
<evidence type="ECO:0000313" key="3">
    <source>
        <dbReference type="Proteomes" id="UP000290289"/>
    </source>
</evidence>
<dbReference type="Pfam" id="PF03140">
    <property type="entry name" value="DUF247"/>
    <property type="match status" value="1"/>
</dbReference>
<keyword evidence="1" id="KW-1133">Transmembrane helix</keyword>
<sequence length="488" mass="55524">MADTKWIIQVNEELDKMQDLSIEKEHWSKGSIYRLPTCITDINKKAYKPQVVSFGPYHFNNLNPNEDHKRNNLNPMEEHKRRALVHFLKRCGKPVELFVNALAEVVQDLKDSYNPLEPEWRDDTDRFLQLMILDGCFMLEVLRVASHLLDDYAPNDPVFSNHGKLHTMPYIKRDMLMLENQLPILVLDKLVAVESDYAKDEGFVIKLLIKFFSPGTAASITGKCVHALDVYRKSQLLGEPYCKTGHCRPETVNRHEEIIWSATELNEAGIRFKESKTTSLKDISFSRGVLRLPSIIVDDTTESMFLNLIAFERFHVGAGNEVTSYIFFMDNIIDNARDVALLHSKGIIHNALGSDKAVADLFNSLSKDITLDPESSLDAVHKNVYHYCKKPWNVWRANLMHTYFRNPWAIISLVAGVFLFVLTIVQTGYSIYPYYFPNGDSPTCACSVNNSTSPAPPPPPPPNAAYSTPPSRFIFSFVLMSVVWMLTG</sequence>
<evidence type="ECO:0000256" key="1">
    <source>
        <dbReference type="SAM" id="Phobius"/>
    </source>
</evidence>
<gene>
    <name evidence="2" type="ORF">DVH24_025220</name>
</gene>
<dbReference type="PANTHER" id="PTHR31170:SF18">
    <property type="entry name" value="(WILD MALAYSIAN BANANA) HYPOTHETICAL PROTEIN"/>
    <property type="match status" value="1"/>
</dbReference>
<accession>A0A498HLC3</accession>
<organism evidence="2 3">
    <name type="scientific">Malus domestica</name>
    <name type="common">Apple</name>
    <name type="synonym">Pyrus malus</name>
    <dbReference type="NCBI Taxonomy" id="3750"/>
    <lineage>
        <taxon>Eukaryota</taxon>
        <taxon>Viridiplantae</taxon>
        <taxon>Streptophyta</taxon>
        <taxon>Embryophyta</taxon>
        <taxon>Tracheophyta</taxon>
        <taxon>Spermatophyta</taxon>
        <taxon>Magnoliopsida</taxon>
        <taxon>eudicotyledons</taxon>
        <taxon>Gunneridae</taxon>
        <taxon>Pentapetalae</taxon>
        <taxon>rosids</taxon>
        <taxon>fabids</taxon>
        <taxon>Rosales</taxon>
        <taxon>Rosaceae</taxon>
        <taxon>Amygdaloideae</taxon>
        <taxon>Maleae</taxon>
        <taxon>Malus</taxon>
    </lineage>
</organism>
<keyword evidence="1" id="KW-0472">Membrane</keyword>
<reference evidence="2 3" key="1">
    <citation type="submission" date="2018-10" db="EMBL/GenBank/DDBJ databases">
        <title>A high-quality apple genome assembly.</title>
        <authorList>
            <person name="Hu J."/>
        </authorList>
    </citation>
    <scope>NUCLEOTIDE SEQUENCE [LARGE SCALE GENOMIC DNA]</scope>
    <source>
        <strain evidence="3">cv. HFTH1</strain>
        <tissue evidence="2">Young leaf</tissue>
    </source>
</reference>
<dbReference type="AlphaFoldDB" id="A0A498HLC3"/>
<protein>
    <submittedName>
        <fullName evidence="2">Uncharacterized protein</fullName>
    </submittedName>
</protein>
<feature type="transmembrane region" description="Helical" evidence="1">
    <location>
        <begin position="470"/>
        <end position="487"/>
    </location>
</feature>
<feature type="transmembrane region" description="Helical" evidence="1">
    <location>
        <begin position="408"/>
        <end position="432"/>
    </location>
</feature>
<dbReference type="EMBL" id="RDQH01000342">
    <property type="protein sequence ID" value="RXH71719.1"/>
    <property type="molecule type" value="Genomic_DNA"/>
</dbReference>
<evidence type="ECO:0000313" key="2">
    <source>
        <dbReference type="EMBL" id="RXH71719.1"/>
    </source>
</evidence>
<name>A0A498HLC3_MALDO</name>